<reference evidence="2" key="1">
    <citation type="journal article" date="2023" name="Mol. Phylogenet. Evol.">
        <title>Genome-scale phylogeny and comparative genomics of the fungal order Sordariales.</title>
        <authorList>
            <person name="Hensen N."/>
            <person name="Bonometti L."/>
            <person name="Westerberg I."/>
            <person name="Brannstrom I.O."/>
            <person name="Guillou S."/>
            <person name="Cros-Aarteil S."/>
            <person name="Calhoun S."/>
            <person name="Haridas S."/>
            <person name="Kuo A."/>
            <person name="Mondo S."/>
            <person name="Pangilinan J."/>
            <person name="Riley R."/>
            <person name="LaButti K."/>
            <person name="Andreopoulos B."/>
            <person name="Lipzen A."/>
            <person name="Chen C."/>
            <person name="Yan M."/>
            <person name="Daum C."/>
            <person name="Ng V."/>
            <person name="Clum A."/>
            <person name="Steindorff A."/>
            <person name="Ohm R.A."/>
            <person name="Martin F."/>
            <person name="Silar P."/>
            <person name="Natvig D.O."/>
            <person name="Lalanne C."/>
            <person name="Gautier V."/>
            <person name="Ament-Velasquez S.L."/>
            <person name="Kruys A."/>
            <person name="Hutchinson M.I."/>
            <person name="Powell A.J."/>
            <person name="Barry K."/>
            <person name="Miller A.N."/>
            <person name="Grigoriev I.V."/>
            <person name="Debuchy R."/>
            <person name="Gladieux P."/>
            <person name="Hiltunen Thoren M."/>
            <person name="Johannesson H."/>
        </authorList>
    </citation>
    <scope>NUCLEOTIDE SEQUENCE</scope>
    <source>
        <strain evidence="2">CBS 560.94</strain>
    </source>
</reference>
<dbReference type="Proteomes" id="UP001278500">
    <property type="component" value="Unassembled WGS sequence"/>
</dbReference>
<dbReference type="RefSeq" id="XP_062679136.1">
    <property type="nucleotide sequence ID" value="XM_062828393.1"/>
</dbReference>
<gene>
    <name evidence="2" type="ORF">B0H65DRAFT_510377</name>
</gene>
<name>A0AAE0JAN3_9PEZI</name>
<organism evidence="2 3">
    <name type="scientific">Neurospora tetraspora</name>
    <dbReference type="NCBI Taxonomy" id="94610"/>
    <lineage>
        <taxon>Eukaryota</taxon>
        <taxon>Fungi</taxon>
        <taxon>Dikarya</taxon>
        <taxon>Ascomycota</taxon>
        <taxon>Pezizomycotina</taxon>
        <taxon>Sordariomycetes</taxon>
        <taxon>Sordariomycetidae</taxon>
        <taxon>Sordariales</taxon>
        <taxon>Sordariaceae</taxon>
        <taxon>Neurospora</taxon>
    </lineage>
</organism>
<protein>
    <submittedName>
        <fullName evidence="2">Uncharacterized protein</fullName>
    </submittedName>
</protein>
<sequence length="302" mass="34494">MSDSKFPILRLPAEIRFMIYREIWTLPADLDSDSDGDSDGDSDNDSDSQSDSDSDSNSDSDSEDVDQVNQQLVMITTIQNLAITCRKIREELIDEYFTRILPKTQLHLGSVYPPLRSLYRCRGPAHRPPKLSPLALTNYEIFEVLQSSSLFTDHLQHVSIHWGGCLCFGGSRYQISIRPHGLDWLAELENLKTVEVVLTDDMVACDNCSSKLLMLPRTLEKILFRVFISDVVVEEYEAQLREWFWGQRPSFLAYMAAMEEEEDLDAPDGKEEGIPERKELVSHKIEHHIGAIEVEWPLSDTV</sequence>
<keyword evidence="3" id="KW-1185">Reference proteome</keyword>
<comment type="caution">
    <text evidence="2">The sequence shown here is derived from an EMBL/GenBank/DDBJ whole genome shotgun (WGS) entry which is preliminary data.</text>
</comment>
<dbReference type="AlphaFoldDB" id="A0AAE0JAN3"/>
<proteinExistence type="predicted"/>
<dbReference type="GeneID" id="87865547"/>
<feature type="region of interest" description="Disordered" evidence="1">
    <location>
        <begin position="30"/>
        <end position="66"/>
    </location>
</feature>
<reference evidence="2" key="2">
    <citation type="submission" date="2023-06" db="EMBL/GenBank/DDBJ databases">
        <authorList>
            <consortium name="Lawrence Berkeley National Laboratory"/>
            <person name="Haridas S."/>
            <person name="Hensen N."/>
            <person name="Bonometti L."/>
            <person name="Westerberg I."/>
            <person name="Brannstrom I.O."/>
            <person name="Guillou S."/>
            <person name="Cros-Aarteil S."/>
            <person name="Calhoun S."/>
            <person name="Kuo A."/>
            <person name="Mondo S."/>
            <person name="Pangilinan J."/>
            <person name="Riley R."/>
            <person name="Labutti K."/>
            <person name="Andreopoulos B."/>
            <person name="Lipzen A."/>
            <person name="Chen C."/>
            <person name="Yanf M."/>
            <person name="Daum C."/>
            <person name="Ng V."/>
            <person name="Clum A."/>
            <person name="Steindorff A."/>
            <person name="Ohm R."/>
            <person name="Martin F."/>
            <person name="Silar P."/>
            <person name="Natvig D."/>
            <person name="Lalanne C."/>
            <person name="Gautier V."/>
            <person name="Ament-Velasquez S.L."/>
            <person name="Kruys A."/>
            <person name="Hutchinson M.I."/>
            <person name="Powell A.J."/>
            <person name="Barry K."/>
            <person name="Miller A.N."/>
            <person name="Grigoriev I.V."/>
            <person name="Debuchy R."/>
            <person name="Gladieux P."/>
            <person name="Thoren M.H."/>
            <person name="Johannesson H."/>
        </authorList>
    </citation>
    <scope>NUCLEOTIDE SEQUENCE</scope>
    <source>
        <strain evidence="2">CBS 560.94</strain>
    </source>
</reference>
<evidence type="ECO:0000313" key="3">
    <source>
        <dbReference type="Proteomes" id="UP001278500"/>
    </source>
</evidence>
<evidence type="ECO:0000313" key="2">
    <source>
        <dbReference type="EMBL" id="KAK3340194.1"/>
    </source>
</evidence>
<evidence type="ECO:0000256" key="1">
    <source>
        <dbReference type="SAM" id="MobiDB-lite"/>
    </source>
</evidence>
<accession>A0AAE0JAN3</accession>
<dbReference type="EMBL" id="JAUEPP010000006">
    <property type="protein sequence ID" value="KAK3340194.1"/>
    <property type="molecule type" value="Genomic_DNA"/>
</dbReference>